<keyword evidence="6" id="KW-0325">Glycoprotein</keyword>
<dbReference type="GO" id="GO:0001653">
    <property type="term" value="F:peptide receptor activity"/>
    <property type="evidence" value="ECO:0007669"/>
    <property type="project" value="TreeGrafter"/>
</dbReference>
<dbReference type="Proteomes" id="UP001153954">
    <property type="component" value="Unassembled WGS sequence"/>
</dbReference>
<keyword evidence="2" id="KW-0812">Transmembrane</keyword>
<sequence>MPRYCLFGDTVNTAARMESTGEPHRIHISNETYKLLKNHGGYQFKERGMINIKKPSIYSQTETRSKIPRGVWIAQRSISETARVCPAEGHWAQVQHYHPLALPYAPASCPNGTTTLLPSYPSVTTDANQSKTFVPRTMGCFNGINRELSSFRGSTWSGLSKYFLDKGYRVYDYKDSEFEERAKRARVLAAMKRLYCLDYDYNNLV</sequence>
<dbReference type="InterPro" id="IPR050401">
    <property type="entry name" value="Cyclic_nucleotide_synthase"/>
</dbReference>
<gene>
    <name evidence="9" type="ORF">EEDITHA_LOCUS20849</name>
</gene>
<comment type="subcellular location">
    <subcellularLocation>
        <location evidence="1">Membrane</location>
    </subcellularLocation>
</comment>
<evidence type="ECO:0000313" key="10">
    <source>
        <dbReference type="Proteomes" id="UP001153954"/>
    </source>
</evidence>
<evidence type="ECO:0000313" key="9">
    <source>
        <dbReference type="EMBL" id="CAH2106755.1"/>
    </source>
</evidence>
<dbReference type="GO" id="GO:0004016">
    <property type="term" value="F:adenylate cyclase activity"/>
    <property type="evidence" value="ECO:0007669"/>
    <property type="project" value="TreeGrafter"/>
</dbReference>
<dbReference type="SUPFAM" id="SSF55073">
    <property type="entry name" value="Nucleotide cyclase"/>
    <property type="match status" value="1"/>
</dbReference>
<dbReference type="GO" id="GO:0005886">
    <property type="term" value="C:plasma membrane"/>
    <property type="evidence" value="ECO:0007669"/>
    <property type="project" value="TreeGrafter"/>
</dbReference>
<dbReference type="Pfam" id="PF00211">
    <property type="entry name" value="Guanylate_cyc"/>
    <property type="match status" value="1"/>
</dbReference>
<proteinExistence type="predicted"/>
<dbReference type="CDD" id="cd07302">
    <property type="entry name" value="CHD"/>
    <property type="match status" value="1"/>
</dbReference>
<protein>
    <recommendedName>
        <fullName evidence="8">Guanylate cyclase domain-containing protein</fullName>
    </recommendedName>
</protein>
<evidence type="ECO:0000256" key="1">
    <source>
        <dbReference type="ARBA" id="ARBA00004370"/>
    </source>
</evidence>
<evidence type="ECO:0000259" key="8">
    <source>
        <dbReference type="PROSITE" id="PS50125"/>
    </source>
</evidence>
<evidence type="ECO:0000256" key="2">
    <source>
        <dbReference type="ARBA" id="ARBA00022692"/>
    </source>
</evidence>
<accession>A0AAU9V7K0</accession>
<dbReference type="PROSITE" id="PS50125">
    <property type="entry name" value="GUANYLATE_CYCLASE_2"/>
    <property type="match status" value="1"/>
</dbReference>
<reference evidence="9" key="1">
    <citation type="submission" date="2022-03" db="EMBL/GenBank/DDBJ databases">
        <authorList>
            <person name="Tunstrom K."/>
        </authorList>
    </citation>
    <scope>NUCLEOTIDE SEQUENCE</scope>
</reference>
<dbReference type="EMBL" id="CAKOGL010000029">
    <property type="protein sequence ID" value="CAH2106755.1"/>
    <property type="molecule type" value="Genomic_DNA"/>
</dbReference>
<evidence type="ECO:0000256" key="5">
    <source>
        <dbReference type="ARBA" id="ARBA00023136"/>
    </source>
</evidence>
<feature type="domain" description="Guanylate cyclase" evidence="8">
    <location>
        <begin position="1"/>
        <end position="18"/>
    </location>
</feature>
<organism evidence="9 10">
    <name type="scientific">Euphydryas editha</name>
    <name type="common">Edith's checkerspot</name>
    <dbReference type="NCBI Taxonomy" id="104508"/>
    <lineage>
        <taxon>Eukaryota</taxon>
        <taxon>Metazoa</taxon>
        <taxon>Ecdysozoa</taxon>
        <taxon>Arthropoda</taxon>
        <taxon>Hexapoda</taxon>
        <taxon>Insecta</taxon>
        <taxon>Pterygota</taxon>
        <taxon>Neoptera</taxon>
        <taxon>Endopterygota</taxon>
        <taxon>Lepidoptera</taxon>
        <taxon>Glossata</taxon>
        <taxon>Ditrysia</taxon>
        <taxon>Papilionoidea</taxon>
        <taxon>Nymphalidae</taxon>
        <taxon>Nymphalinae</taxon>
        <taxon>Euphydryas</taxon>
    </lineage>
</organism>
<dbReference type="Gene3D" id="3.30.70.1230">
    <property type="entry name" value="Nucleotide cyclase"/>
    <property type="match status" value="1"/>
</dbReference>
<dbReference type="PANTHER" id="PTHR11920:SF335">
    <property type="entry name" value="GUANYLATE CYCLASE"/>
    <property type="match status" value="1"/>
</dbReference>
<dbReference type="PANTHER" id="PTHR11920">
    <property type="entry name" value="GUANYLYL CYCLASE"/>
    <property type="match status" value="1"/>
</dbReference>
<keyword evidence="3" id="KW-0547">Nucleotide-binding</keyword>
<keyword evidence="5" id="KW-0472">Membrane</keyword>
<dbReference type="AlphaFoldDB" id="A0AAU9V7K0"/>
<keyword evidence="4" id="KW-1133">Transmembrane helix</keyword>
<dbReference type="InterPro" id="IPR001054">
    <property type="entry name" value="A/G_cyclase"/>
</dbReference>
<keyword evidence="10" id="KW-1185">Reference proteome</keyword>
<keyword evidence="7" id="KW-0456">Lyase</keyword>
<evidence type="ECO:0000256" key="4">
    <source>
        <dbReference type="ARBA" id="ARBA00022989"/>
    </source>
</evidence>
<evidence type="ECO:0000256" key="7">
    <source>
        <dbReference type="ARBA" id="ARBA00023239"/>
    </source>
</evidence>
<dbReference type="InterPro" id="IPR029787">
    <property type="entry name" value="Nucleotide_cyclase"/>
</dbReference>
<dbReference type="GO" id="GO:0007168">
    <property type="term" value="P:receptor guanylyl cyclase signaling pathway"/>
    <property type="evidence" value="ECO:0007669"/>
    <property type="project" value="TreeGrafter"/>
</dbReference>
<comment type="caution">
    <text evidence="9">The sequence shown here is derived from an EMBL/GenBank/DDBJ whole genome shotgun (WGS) entry which is preliminary data.</text>
</comment>
<name>A0AAU9V7K0_EUPED</name>
<dbReference type="GO" id="GO:0000166">
    <property type="term" value="F:nucleotide binding"/>
    <property type="evidence" value="ECO:0007669"/>
    <property type="project" value="UniProtKB-KW"/>
</dbReference>
<dbReference type="GO" id="GO:0004383">
    <property type="term" value="F:guanylate cyclase activity"/>
    <property type="evidence" value="ECO:0007669"/>
    <property type="project" value="TreeGrafter"/>
</dbReference>
<dbReference type="GO" id="GO:0035556">
    <property type="term" value="P:intracellular signal transduction"/>
    <property type="evidence" value="ECO:0007669"/>
    <property type="project" value="InterPro"/>
</dbReference>
<evidence type="ECO:0000256" key="3">
    <source>
        <dbReference type="ARBA" id="ARBA00022741"/>
    </source>
</evidence>
<evidence type="ECO:0000256" key="6">
    <source>
        <dbReference type="ARBA" id="ARBA00023180"/>
    </source>
</evidence>